<dbReference type="AlphaFoldDB" id="A0A0A0L1V5"/>
<evidence type="ECO:0008006" key="11">
    <source>
        <dbReference type="Google" id="ProtNLM"/>
    </source>
</evidence>
<dbReference type="Gramene" id="KGN54131">
    <property type="protein sequence ID" value="KGN54131"/>
    <property type="gene ID" value="Csa_4G287530"/>
</dbReference>
<dbReference type="InterPro" id="IPR000907">
    <property type="entry name" value="LipOase"/>
</dbReference>
<evidence type="ECO:0000256" key="1">
    <source>
        <dbReference type="ARBA" id="ARBA00022723"/>
    </source>
</evidence>
<comment type="caution">
    <text evidence="5">Lacks conserved residue(s) required for the propagation of feature annotation.</text>
</comment>
<proteinExistence type="predicted"/>
<dbReference type="GO" id="GO:0034440">
    <property type="term" value="P:lipid oxidation"/>
    <property type="evidence" value="ECO:0007669"/>
    <property type="project" value="InterPro"/>
</dbReference>
<keyword evidence="1" id="KW-0479">Metal-binding</keyword>
<evidence type="ECO:0000256" key="4">
    <source>
        <dbReference type="ARBA" id="ARBA00023098"/>
    </source>
</evidence>
<evidence type="ECO:0000256" key="5">
    <source>
        <dbReference type="PROSITE-ProRule" id="PRU00152"/>
    </source>
</evidence>
<dbReference type="STRING" id="3659.A0A0A0L1V5"/>
<dbReference type="EMBL" id="CM002925">
    <property type="protein sequence ID" value="KGN54131.1"/>
    <property type="molecule type" value="Genomic_DNA"/>
</dbReference>
<reference evidence="9 10" key="1">
    <citation type="journal article" date="2009" name="Nat. Genet.">
        <title>The genome of the cucumber, Cucumis sativus L.</title>
        <authorList>
            <person name="Huang S."/>
            <person name="Li R."/>
            <person name="Zhang Z."/>
            <person name="Li L."/>
            <person name="Gu X."/>
            <person name="Fan W."/>
            <person name="Lucas W.J."/>
            <person name="Wang X."/>
            <person name="Xie B."/>
            <person name="Ni P."/>
            <person name="Ren Y."/>
            <person name="Zhu H."/>
            <person name="Li J."/>
            <person name="Lin K."/>
            <person name="Jin W."/>
            <person name="Fei Z."/>
            <person name="Li G."/>
            <person name="Staub J."/>
            <person name="Kilian A."/>
            <person name="van der Vossen E.A."/>
            <person name="Wu Y."/>
            <person name="Guo J."/>
            <person name="He J."/>
            <person name="Jia Z."/>
            <person name="Ren Y."/>
            <person name="Tian G."/>
            <person name="Lu Y."/>
            <person name="Ruan J."/>
            <person name="Qian W."/>
            <person name="Wang M."/>
            <person name="Huang Q."/>
            <person name="Li B."/>
            <person name="Xuan Z."/>
            <person name="Cao J."/>
            <person name="Asan"/>
            <person name="Wu Z."/>
            <person name="Zhang J."/>
            <person name="Cai Q."/>
            <person name="Bai Y."/>
            <person name="Zhao B."/>
            <person name="Han Y."/>
            <person name="Li Y."/>
            <person name="Li X."/>
            <person name="Wang S."/>
            <person name="Shi Q."/>
            <person name="Liu S."/>
            <person name="Cho W.K."/>
            <person name="Kim J.Y."/>
            <person name="Xu Y."/>
            <person name="Heller-Uszynska K."/>
            <person name="Miao H."/>
            <person name="Cheng Z."/>
            <person name="Zhang S."/>
            <person name="Wu J."/>
            <person name="Yang Y."/>
            <person name="Kang H."/>
            <person name="Li M."/>
            <person name="Liang H."/>
            <person name="Ren X."/>
            <person name="Shi Z."/>
            <person name="Wen M."/>
            <person name="Jian M."/>
            <person name="Yang H."/>
            <person name="Zhang G."/>
            <person name="Yang Z."/>
            <person name="Chen R."/>
            <person name="Liu S."/>
            <person name="Li J."/>
            <person name="Ma L."/>
            <person name="Liu H."/>
            <person name="Zhou Y."/>
            <person name="Zhao J."/>
            <person name="Fang X."/>
            <person name="Li G."/>
            <person name="Fang L."/>
            <person name="Li Y."/>
            <person name="Liu D."/>
            <person name="Zheng H."/>
            <person name="Zhang Y."/>
            <person name="Qin N."/>
            <person name="Li Z."/>
            <person name="Yang G."/>
            <person name="Yang S."/>
            <person name="Bolund L."/>
            <person name="Kristiansen K."/>
            <person name="Zheng H."/>
            <person name="Li S."/>
            <person name="Zhang X."/>
            <person name="Yang H."/>
            <person name="Wang J."/>
            <person name="Sun R."/>
            <person name="Zhang B."/>
            <person name="Jiang S."/>
            <person name="Wang J."/>
            <person name="Du Y."/>
            <person name="Li S."/>
        </authorList>
    </citation>
    <scope>NUCLEOTIDE SEQUENCE [LARGE SCALE GENOMIC DNA]</scope>
    <source>
        <strain evidence="10">cv. 9930</strain>
    </source>
</reference>
<evidence type="ECO:0000256" key="2">
    <source>
        <dbReference type="ARBA" id="ARBA00022964"/>
    </source>
</evidence>
<dbReference type="PROSITE" id="PS51393">
    <property type="entry name" value="LIPOXYGENASE_3"/>
    <property type="match status" value="1"/>
</dbReference>
<keyword evidence="6" id="KW-1133">Transmembrane helix</keyword>
<dbReference type="Gene3D" id="2.60.60.20">
    <property type="entry name" value="PLAT/LH2 domain"/>
    <property type="match status" value="1"/>
</dbReference>
<dbReference type="PANTHER" id="PTHR11771">
    <property type="entry name" value="LIPOXYGENASE"/>
    <property type="match status" value="1"/>
</dbReference>
<dbReference type="InterPro" id="IPR001024">
    <property type="entry name" value="PLAT/LH2_dom"/>
</dbReference>
<feature type="domain" description="PLAT" evidence="7">
    <location>
        <begin position="5"/>
        <end position="130"/>
    </location>
</feature>
<dbReference type="InterPro" id="IPR013819">
    <property type="entry name" value="LipOase_C"/>
</dbReference>
<feature type="transmembrane region" description="Helical" evidence="6">
    <location>
        <begin position="326"/>
        <end position="350"/>
    </location>
</feature>
<dbReference type="InterPro" id="IPR036392">
    <property type="entry name" value="PLAT/LH2_dom_sf"/>
</dbReference>
<dbReference type="Pfam" id="PF00305">
    <property type="entry name" value="Lipoxygenase"/>
    <property type="match status" value="1"/>
</dbReference>
<dbReference type="InterPro" id="IPR027433">
    <property type="entry name" value="Lipoxygenase_dom_3"/>
</dbReference>
<reference evidence="9 10" key="4">
    <citation type="journal article" date="2011" name="BMC Genomics">
        <title>RNA-Seq improves annotation of protein-coding genes in the cucumber genome.</title>
        <authorList>
            <person name="Li Z."/>
            <person name="Zhang Z."/>
            <person name="Yan P."/>
            <person name="Huang S."/>
            <person name="Fei Z."/>
            <person name="Lin K."/>
        </authorList>
    </citation>
    <scope>NUCLEOTIDE SEQUENCE [LARGE SCALE GENOMIC DNA]</scope>
    <source>
        <strain evidence="10">cv. 9930</strain>
    </source>
</reference>
<keyword evidence="3" id="KW-0560">Oxidoreductase</keyword>
<evidence type="ECO:0000256" key="6">
    <source>
        <dbReference type="SAM" id="Phobius"/>
    </source>
</evidence>
<reference evidence="9 10" key="2">
    <citation type="journal article" date="2009" name="PLoS ONE">
        <title>An integrated genetic and cytogenetic map of the cucumber genome.</title>
        <authorList>
            <person name="Ren Y."/>
            <person name="Zhang Z."/>
            <person name="Liu J."/>
            <person name="Staub J.E."/>
            <person name="Han Y."/>
            <person name="Cheng Z."/>
            <person name="Li X."/>
            <person name="Lu J."/>
            <person name="Miao H."/>
            <person name="Kang H."/>
            <person name="Xie B."/>
            <person name="Gu X."/>
            <person name="Wang X."/>
            <person name="Du Y."/>
            <person name="Jin W."/>
            <person name="Huang S."/>
        </authorList>
    </citation>
    <scope>NUCLEOTIDE SEQUENCE [LARGE SCALE GENOMIC DNA]</scope>
    <source>
        <strain evidence="10">cv. 9930</strain>
    </source>
</reference>
<accession>A0A0A0L1V5</accession>
<keyword evidence="6" id="KW-0472">Membrane</keyword>
<dbReference type="SUPFAM" id="SSF48484">
    <property type="entry name" value="Lipoxigenase"/>
    <property type="match status" value="1"/>
</dbReference>
<dbReference type="Proteomes" id="UP000029981">
    <property type="component" value="Chromosome 4"/>
</dbReference>
<protein>
    <recommendedName>
        <fullName evidence="11">PLAT domain-containing protein</fullName>
    </recommendedName>
</protein>
<dbReference type="InterPro" id="IPR036226">
    <property type="entry name" value="LipOase_C_sf"/>
</dbReference>
<keyword evidence="6" id="KW-0812">Transmembrane</keyword>
<evidence type="ECO:0000259" key="7">
    <source>
        <dbReference type="PROSITE" id="PS50095"/>
    </source>
</evidence>
<dbReference type="PROSITE" id="PS50095">
    <property type="entry name" value="PLAT"/>
    <property type="match status" value="1"/>
</dbReference>
<keyword evidence="10" id="KW-1185">Reference proteome</keyword>
<sequence>MGVEVIASVTVKPKTKGPTYPYANIILKFASIELDSDQQQKPFIKCVVEPILPDDETEEYKKYVGEVEVPEGYGEIGAVIVELEGDTTKYEKFIDTISITDKKSRNSTTFSCKSWVQSKSVLDQRRVFFSTKKRSKERFYVPRDEEFSEVKQHYFPSSEPDNKDLLGKDSFSDLPHIESMFREGIKAPHAPHKLLTFNLSTIVTPDKPDLHSNSNSSVPSSLLHYPPPESYRRDRYSWLSDTEFARQTLAGLNPYSIQLVTRLPLMSELDPDTYGPQESAFNHTKVQELIGCSIEVNEWMVIPSGNKFLHQALRPQICGYGELPKLMSLLMILVFTNLLSTGTYVIYPYIHGKKKK</sequence>
<keyword evidence="4" id="KW-0443">Lipid metabolism</keyword>
<gene>
    <name evidence="9" type="ORF">Csa_4G287530</name>
</gene>
<evidence type="ECO:0000259" key="8">
    <source>
        <dbReference type="PROSITE" id="PS51393"/>
    </source>
</evidence>
<name>A0A0A0L1V5_CUCSA</name>
<organism evidence="9 10">
    <name type="scientific">Cucumis sativus</name>
    <name type="common">Cucumber</name>
    <dbReference type="NCBI Taxonomy" id="3659"/>
    <lineage>
        <taxon>Eukaryota</taxon>
        <taxon>Viridiplantae</taxon>
        <taxon>Streptophyta</taxon>
        <taxon>Embryophyta</taxon>
        <taxon>Tracheophyta</taxon>
        <taxon>Spermatophyta</taxon>
        <taxon>Magnoliopsida</taxon>
        <taxon>eudicotyledons</taxon>
        <taxon>Gunneridae</taxon>
        <taxon>Pentapetalae</taxon>
        <taxon>rosids</taxon>
        <taxon>fabids</taxon>
        <taxon>Cucurbitales</taxon>
        <taxon>Cucurbitaceae</taxon>
        <taxon>Benincaseae</taxon>
        <taxon>Cucumis</taxon>
    </lineage>
</organism>
<evidence type="ECO:0000313" key="10">
    <source>
        <dbReference type="Proteomes" id="UP000029981"/>
    </source>
</evidence>
<dbReference type="SUPFAM" id="SSF49723">
    <property type="entry name" value="Lipase/lipooxygenase domain (PLAT/LH2 domain)"/>
    <property type="match status" value="1"/>
</dbReference>
<evidence type="ECO:0000313" key="9">
    <source>
        <dbReference type="EMBL" id="KGN54131.1"/>
    </source>
</evidence>
<reference evidence="9 10" key="3">
    <citation type="journal article" date="2010" name="BMC Genomics">
        <title>Transcriptome sequencing and comparative analysis of cucumber flowers with different sex types.</title>
        <authorList>
            <person name="Guo S."/>
            <person name="Zheng Y."/>
            <person name="Joung J.G."/>
            <person name="Liu S."/>
            <person name="Zhang Z."/>
            <person name="Crasta O.R."/>
            <person name="Sobral B.W."/>
            <person name="Xu Y."/>
            <person name="Huang S."/>
            <person name="Fei Z."/>
        </authorList>
    </citation>
    <scope>NUCLEOTIDE SEQUENCE [LARGE SCALE GENOMIC DNA]</scope>
    <source>
        <strain evidence="10">cv. 9930</strain>
    </source>
</reference>
<dbReference type="eggNOG" id="ENOG502QQSP">
    <property type="taxonomic scope" value="Eukaryota"/>
</dbReference>
<keyword evidence="2" id="KW-0223">Dioxygenase</keyword>
<dbReference type="GO" id="GO:0046872">
    <property type="term" value="F:metal ion binding"/>
    <property type="evidence" value="ECO:0007669"/>
    <property type="project" value="UniProtKB-KW"/>
</dbReference>
<feature type="domain" description="Lipoxygenase" evidence="8">
    <location>
        <begin position="50"/>
        <end position="356"/>
    </location>
</feature>
<dbReference type="GO" id="GO:0016702">
    <property type="term" value="F:oxidoreductase activity, acting on single donors with incorporation of molecular oxygen, incorporation of two atoms of oxygen"/>
    <property type="evidence" value="ECO:0007669"/>
    <property type="project" value="InterPro"/>
</dbReference>
<evidence type="ECO:0000256" key="3">
    <source>
        <dbReference type="ARBA" id="ARBA00023002"/>
    </source>
</evidence>
<dbReference type="SMART" id="SM00308">
    <property type="entry name" value="LH2"/>
    <property type="match status" value="1"/>
</dbReference>
<dbReference type="Gene3D" id="4.10.372.10">
    <property type="entry name" value="Lipoxygenase-1, Domain 3"/>
    <property type="match status" value="1"/>
</dbReference>